<sequence>MATIDEHICCHTVADITAGSNHAGINAGANHAGINAGSNHTGINAGSNHAGINAGSDHAGQIIQLGGTTPYVDNFQAAFNNQIGVDVPPIDNERRGVPPTDEDGLSILTTNEGKL</sequence>
<reference evidence="2" key="1">
    <citation type="submission" date="2021-02" db="EMBL/GenBank/DDBJ databases">
        <authorList>
            <person name="Nowell W R."/>
        </authorList>
    </citation>
    <scope>NUCLEOTIDE SEQUENCE</scope>
</reference>
<evidence type="ECO:0000313" key="2">
    <source>
        <dbReference type="EMBL" id="CAF1029094.1"/>
    </source>
</evidence>
<dbReference type="OrthoDB" id="10130144at2759"/>
<dbReference type="Proteomes" id="UP000663832">
    <property type="component" value="Unassembled WGS sequence"/>
</dbReference>
<dbReference type="EMBL" id="CAJNOM010000092">
    <property type="protein sequence ID" value="CAF1029094.1"/>
    <property type="molecule type" value="Genomic_DNA"/>
</dbReference>
<proteinExistence type="predicted"/>
<dbReference type="AlphaFoldDB" id="A0A814ITN1"/>
<comment type="caution">
    <text evidence="2">The sequence shown here is derived from an EMBL/GenBank/DDBJ whole genome shotgun (WGS) entry which is preliminary data.</text>
</comment>
<name>A0A814ITN1_9BILA</name>
<keyword evidence="5" id="KW-1185">Reference proteome</keyword>
<accession>A0A814ITN1</accession>
<dbReference type="EMBL" id="CAJNOM010000359">
    <property type="protein sequence ID" value="CAF1389721.1"/>
    <property type="molecule type" value="Genomic_DNA"/>
</dbReference>
<evidence type="ECO:0000313" key="5">
    <source>
        <dbReference type="Proteomes" id="UP000663832"/>
    </source>
</evidence>
<evidence type="ECO:0000256" key="1">
    <source>
        <dbReference type="SAM" id="MobiDB-lite"/>
    </source>
</evidence>
<protein>
    <submittedName>
        <fullName evidence="2">Uncharacterized protein</fullName>
    </submittedName>
</protein>
<gene>
    <name evidence="3" type="ORF">BJG266_LOCUS17661</name>
    <name evidence="2" type="ORF">QVE165_LOCUS16435</name>
    <name evidence="4" type="ORF">QVE165_LOCUS36139</name>
</gene>
<evidence type="ECO:0000313" key="3">
    <source>
        <dbReference type="EMBL" id="CAF1033434.1"/>
    </source>
</evidence>
<feature type="region of interest" description="Disordered" evidence="1">
    <location>
        <begin position="86"/>
        <end position="115"/>
    </location>
</feature>
<organism evidence="2 5">
    <name type="scientific">Adineta steineri</name>
    <dbReference type="NCBI Taxonomy" id="433720"/>
    <lineage>
        <taxon>Eukaryota</taxon>
        <taxon>Metazoa</taxon>
        <taxon>Spiralia</taxon>
        <taxon>Gnathifera</taxon>
        <taxon>Rotifera</taxon>
        <taxon>Eurotatoria</taxon>
        <taxon>Bdelloidea</taxon>
        <taxon>Adinetida</taxon>
        <taxon>Adinetidae</taxon>
        <taxon>Adineta</taxon>
    </lineage>
</organism>
<dbReference type="Proteomes" id="UP000663877">
    <property type="component" value="Unassembled WGS sequence"/>
</dbReference>
<dbReference type="EMBL" id="CAJNOI010000087">
    <property type="protein sequence ID" value="CAF1033434.1"/>
    <property type="molecule type" value="Genomic_DNA"/>
</dbReference>
<evidence type="ECO:0000313" key="4">
    <source>
        <dbReference type="EMBL" id="CAF1389721.1"/>
    </source>
</evidence>